<evidence type="ECO:0000313" key="2">
    <source>
        <dbReference type="Proteomes" id="UP001056120"/>
    </source>
</evidence>
<evidence type="ECO:0000313" key="1">
    <source>
        <dbReference type="EMBL" id="KAI3787605.1"/>
    </source>
</evidence>
<name>A0ACB9GVS5_9ASTR</name>
<reference evidence="1 2" key="2">
    <citation type="journal article" date="2022" name="Mol. Ecol. Resour.">
        <title>The genomes of chicory, endive, great burdock and yacon provide insights into Asteraceae paleo-polyploidization history and plant inulin production.</title>
        <authorList>
            <person name="Fan W."/>
            <person name="Wang S."/>
            <person name="Wang H."/>
            <person name="Wang A."/>
            <person name="Jiang F."/>
            <person name="Liu H."/>
            <person name="Zhao H."/>
            <person name="Xu D."/>
            <person name="Zhang Y."/>
        </authorList>
    </citation>
    <scope>NUCLEOTIDE SEQUENCE [LARGE SCALE GENOMIC DNA]</scope>
    <source>
        <strain evidence="2">cv. Yunnan</strain>
        <tissue evidence="1">Leaves</tissue>
    </source>
</reference>
<gene>
    <name evidence="1" type="ORF">L1987_42194</name>
</gene>
<keyword evidence="2" id="KW-1185">Reference proteome</keyword>
<sequence length="74" mass="8583">MYLEGISGKEKTAKGLLKIYSKHRAHGMQKLGWGEKACNFMHMQAKNDDLKMVGKADDEELLLMDNMKIDFRFF</sequence>
<organism evidence="1 2">
    <name type="scientific">Smallanthus sonchifolius</name>
    <dbReference type="NCBI Taxonomy" id="185202"/>
    <lineage>
        <taxon>Eukaryota</taxon>
        <taxon>Viridiplantae</taxon>
        <taxon>Streptophyta</taxon>
        <taxon>Embryophyta</taxon>
        <taxon>Tracheophyta</taxon>
        <taxon>Spermatophyta</taxon>
        <taxon>Magnoliopsida</taxon>
        <taxon>eudicotyledons</taxon>
        <taxon>Gunneridae</taxon>
        <taxon>Pentapetalae</taxon>
        <taxon>asterids</taxon>
        <taxon>campanulids</taxon>
        <taxon>Asterales</taxon>
        <taxon>Asteraceae</taxon>
        <taxon>Asteroideae</taxon>
        <taxon>Heliantheae alliance</taxon>
        <taxon>Millerieae</taxon>
        <taxon>Smallanthus</taxon>
    </lineage>
</organism>
<proteinExistence type="predicted"/>
<protein>
    <submittedName>
        <fullName evidence="1">Uncharacterized protein</fullName>
    </submittedName>
</protein>
<reference evidence="2" key="1">
    <citation type="journal article" date="2022" name="Mol. Ecol. Resour.">
        <title>The genomes of chicory, endive, great burdock and yacon provide insights into Asteraceae palaeo-polyploidization history and plant inulin production.</title>
        <authorList>
            <person name="Fan W."/>
            <person name="Wang S."/>
            <person name="Wang H."/>
            <person name="Wang A."/>
            <person name="Jiang F."/>
            <person name="Liu H."/>
            <person name="Zhao H."/>
            <person name="Xu D."/>
            <person name="Zhang Y."/>
        </authorList>
    </citation>
    <scope>NUCLEOTIDE SEQUENCE [LARGE SCALE GENOMIC DNA]</scope>
    <source>
        <strain evidence="2">cv. Yunnan</strain>
    </source>
</reference>
<dbReference type="EMBL" id="CM042030">
    <property type="protein sequence ID" value="KAI3787605.1"/>
    <property type="molecule type" value="Genomic_DNA"/>
</dbReference>
<dbReference type="Proteomes" id="UP001056120">
    <property type="component" value="Linkage Group LG13"/>
</dbReference>
<accession>A0ACB9GVS5</accession>
<comment type="caution">
    <text evidence="1">The sequence shown here is derived from an EMBL/GenBank/DDBJ whole genome shotgun (WGS) entry which is preliminary data.</text>
</comment>